<evidence type="ECO:0000256" key="1">
    <source>
        <dbReference type="ARBA" id="ARBA00007452"/>
    </source>
</evidence>
<dbReference type="GO" id="GO:0001522">
    <property type="term" value="P:pseudouridine synthesis"/>
    <property type="evidence" value="ECO:0007669"/>
    <property type="project" value="InterPro"/>
</dbReference>
<dbReference type="InterPro" id="IPR012340">
    <property type="entry name" value="NA-bd_OB-fold"/>
</dbReference>
<dbReference type="OrthoDB" id="10261911at2759"/>
<evidence type="ECO:0000313" key="15">
    <source>
        <dbReference type="EMBL" id="CAE7223688.1"/>
    </source>
</evidence>
<dbReference type="InterPro" id="IPR000073">
    <property type="entry name" value="AB_hydrolase_1"/>
</dbReference>
<dbReference type="SUPFAM" id="SSF56784">
    <property type="entry name" value="HAD-like"/>
    <property type="match status" value="1"/>
</dbReference>
<dbReference type="Pfam" id="PF11967">
    <property type="entry name" value="RecO_N"/>
    <property type="match status" value="1"/>
</dbReference>
<dbReference type="Pfam" id="PF09335">
    <property type="entry name" value="VTT_dom"/>
    <property type="match status" value="1"/>
</dbReference>
<dbReference type="InterPro" id="IPR020119">
    <property type="entry name" value="PsdUridine_synth_TruD_CS"/>
</dbReference>
<feature type="transmembrane region" description="Helical" evidence="11">
    <location>
        <begin position="1493"/>
        <end position="1516"/>
    </location>
</feature>
<accession>A0A812KAU3</accession>
<dbReference type="InterPro" id="IPR036412">
    <property type="entry name" value="HAD-like_sf"/>
</dbReference>
<dbReference type="Gene3D" id="1.10.3210.10">
    <property type="entry name" value="Hypothetical protein af1432"/>
    <property type="match status" value="1"/>
</dbReference>
<dbReference type="PRINTS" id="PR00111">
    <property type="entry name" value="ABHYDROLASE"/>
</dbReference>
<dbReference type="Gene3D" id="1.10.150.240">
    <property type="entry name" value="Putative phosphatase, domain 2"/>
    <property type="match status" value="1"/>
</dbReference>
<dbReference type="Pfam" id="PF08668">
    <property type="entry name" value="HDOD"/>
    <property type="match status" value="1"/>
</dbReference>
<feature type="domain" description="TRUD" evidence="12">
    <location>
        <begin position="2187"/>
        <end position="2406"/>
    </location>
</feature>
<comment type="similarity">
    <text evidence="1">Belongs to the RecO family.</text>
</comment>
<evidence type="ECO:0000313" key="16">
    <source>
        <dbReference type="Proteomes" id="UP000601435"/>
    </source>
</evidence>
<dbReference type="InterPro" id="IPR050170">
    <property type="entry name" value="TruD_pseudoU_synthase"/>
</dbReference>
<dbReference type="InterPro" id="IPR003729">
    <property type="entry name" value="Bi_nuclease_dom"/>
</dbReference>
<keyword evidence="6" id="KW-0233">DNA recombination</keyword>
<keyword evidence="5" id="KW-0819">tRNA processing</keyword>
<comment type="similarity">
    <text evidence="3">Belongs to the bifunctional nuclease family.</text>
</comment>
<name>A0A812KAU3_9DINO</name>
<sequence>MSDPTAAMRDFAEVLKTDQALSARLLRMANSAQFGQRKEVTTIERASVLIGLDRLKATALGFHLSQACALGSAERQKFIWTQSLYRACLAFRLAELIDRTIAGEAFVAGLLLDAGIPILPELIGSAADEIVDRQADPSAQYAEEFNTLPFTHVDVVTVMCKMWALPELLAAPISRHHRKPKSNWKDTHEGILHAISFFVGGLILNKEAASIYTPPLRSMSLSYFDLSSDQLADMLAKARDDFNGTKDMFAEVTDRKMSVEQILESANGQLGIEADTTGPTEEDIRPVKAGNVTLEVLPLRADLVTVYLSDETGTRISSEQIDPGSISVSEFRERFLLAEATDEQIEQTIAETVALFTRAHGVVRAMAKGAKREKGAFSGGVEVLTRGRMVAIVKQSTDLATLTAWDLLAVYWRTRSELPAHRAGLYLVDLVYHAITDHDPHEGLYDAMIGSLDGIEAGADAGEILLRFQWALLTEIGSRPELDLPDGGPGRAWFLPSEGRATAEKSPGAWPVRRATLAHILGSGSANGDATAADAQATSRAGRFLAEYLVFVLDRDLATRRAIYGPTVAVRAESAVDRVTGLDIRIDRVGKGRPLVFLNGLLGMNEHWFASLGPIAKHAECVLIQPPLLEMKGKGCSVDGVTRLTIAVLESITDQPAVLLGNSLGGHVSLRIALERPDLVRGLALIGSSGLFERTFEKGVQHSPSKGWIENKIRGLFHDPEFHRIPSLVDTAYEKLSQRSAARALVKLGRSAKRDHLGERLGEIRCPVVLPWGRQDNVTPPEVAEQFHELLPSSKLVWIDECGHAPQIERPDKVADAVVGFLEDLDAGVVYGEMARWTSLVGAALHARLHRRTKLLSDADHWADNARHHQLSTLRSLLSKAKDTEIGREVGFAKLLEKDDETVRRAYADALPHGDYERDRARLARAREGGEPDVTWPGVVKNWAQTSGTTGGEKYIPVSDEMMRSNYLAALDIFAHAMRSGVSLEKLCAGRLFFLGGSTNVSVNEHGVRTGDLSGLVTPMIRWPLTEVYSPGADVALMDHWPTKIERMAEIAIEQDVRMVSGMASWSLVLMQRILEMARERGSAARTMREIWPDFTLFVHGGVKYTPFAQRFVDAWSGGEADIPHRLEVYPASEGFIALQDTPGDQGLRLFTHNGIFFEFVPVEEIGSPSARAFTCDEVEPGQRYVVVMSTNAGLWRYVIGDVVEFDTIPPAGPARLRIVGRHRHFINAFGENLIVEEIEEAVVDAQRATGAVIGEFTAAPVYPSETTRAGLELAIECESMPAGEIAFKDAFDESLKKRNVDYKTKRTDSLGMSEPTLTVLPMGAFHRWMEASGKLGGQHKAPRAANHREILEGVIGASRGEGGILHLPDHASFALLVLLIALATFVSEDLTVIATGVLIASEEIAFGTGLAGCFLGIAVGDLGLWALGRFAGRRILKWPFISGAVSQKSIEKWGRVLDDHMGKAIMLSRVLPGTRLPTYVAAGILGRHTKKFLFWVLLAVGVWTPLLLTLAILIGRPLLGFFEGVLHGPWAILASLFILYVIVRLIGYETTDLGRQRLKADLKKIVAHEFWPFWFFYLPLVPWLVVMAIRYKPMSFTCANPGIAGGGGVVGESKTAICRALSNAASVAPTALVEDRGTAEASGGRAERAIAIIREDGALGGYPVVLKPDASERGNGVRVAKSDDDVRAYFEEIGGDVQIQRYHPGPVEVGILWSRVPSASGATKADECPGEIFSITRKVFPVITGDGESTLEELIWHHPRYRCQAEVFLRRFDDRTDMILPEGEAFALGSAGNHAQGARFEDASELRTEALTRAFTGIAQAFRDPETGGGLDFGRFDVRAESEEALKRGEGFCVIELNGVLSESTNMYDPERSVAWCYSVLFAQWRRVYRLGAMRRREGVRPLGKRELASMVRSHLRSPWLMTIQMELSRILIREMNDYQIIELREIDGERTFPIVIGLPEAQAIERRLQGIDIKRPQTHDLLASVIEQMGGTLEKITINDISDHTFFALLGIRDTNGVELEVDSRPSDAIALGIAQGVPIYVAEHVLDQVREEDFLVEEIPLYEPCGEGEHVYLFVEKRGLTTLDVAKTLARHFNVKRRDVGHAGLKDKRAITRQVFSIHTPGKTPEDFPEIRRKGIAVLWADMHTNKLRVGHLRANRFSVRLREVEPLRVLEANKAVARLAREGVPNYFGEQRFGVRANNHLVAQKLVQNDAEGAVRVMLAPEPDAPENDPVRAALAHFDAGDLHKAIDALPRRMMTENRLLRSMARGLSAEKAFGAFPKKEIDFLLCALQSAIFNRVLADRLRGGLFDRLEAGDVAMRTENGACFVVEPDALAEANERAARLEVSPTGPLVGGKTLWPSEGSPASAREREAVGAMGITAEQFDAACKRFGLTLPGARRPVRVRLGDPEIEGGADELRDERRPRDLQEHESGDGVSASNGDGWLVCLDLGGVVVKHCRTWEQGCASAGLDVREPERMNTPELSARRRDLNHAHQRGELTPDEFWRSIAEATAGLYTPEEIERLHHAWLLEEYEGVPELVGELASVEEVTLACLSNTNTAHWELSTLYNGGALSGLPIMRHLAHKMVSHEMGAAKPEARIYELAEQITGFAGGRIVFFDDLEENIAACTARGWRGVLIDHEGCPATQMRTALENLNILSASASPAS</sequence>
<dbReference type="InterPro" id="IPR055377">
    <property type="entry name" value="GH3_M"/>
</dbReference>
<evidence type="ECO:0000259" key="14">
    <source>
        <dbReference type="PROSITE" id="PS51833"/>
    </source>
</evidence>
<dbReference type="Gene3D" id="1.10.1510.30">
    <property type="match status" value="1"/>
</dbReference>
<dbReference type="InterPro" id="IPR042214">
    <property type="entry name" value="TruD_catalytic"/>
</dbReference>
<dbReference type="SUPFAM" id="SSF56059">
    <property type="entry name" value="Glutathione synthetase ATP-binding domain-like"/>
    <property type="match status" value="1"/>
</dbReference>
<keyword evidence="16" id="KW-1185">Reference proteome</keyword>
<dbReference type="PROSITE" id="PS51658">
    <property type="entry name" value="BFN"/>
    <property type="match status" value="1"/>
</dbReference>
<gene>
    <name evidence="15" type="primary">truD</name>
    <name evidence="15" type="ORF">SNEC2469_LOCUS3017</name>
</gene>
<evidence type="ECO:0000256" key="11">
    <source>
        <dbReference type="SAM" id="Phobius"/>
    </source>
</evidence>
<dbReference type="Pfam" id="PF02565">
    <property type="entry name" value="RecO_C"/>
    <property type="match status" value="1"/>
</dbReference>
<dbReference type="InterPro" id="IPR042242">
    <property type="entry name" value="RecO_C"/>
</dbReference>
<dbReference type="Gene3D" id="3.40.50.1000">
    <property type="entry name" value="HAD superfamily/HAD-like"/>
    <property type="match status" value="1"/>
</dbReference>
<dbReference type="SUPFAM" id="SSF103256">
    <property type="entry name" value="Hypothetical protein TM0160"/>
    <property type="match status" value="1"/>
</dbReference>
<dbReference type="Gene3D" id="3.40.50.1820">
    <property type="entry name" value="alpha/beta hydrolase"/>
    <property type="match status" value="1"/>
</dbReference>
<dbReference type="Gene3D" id="2.40.50.140">
    <property type="entry name" value="Nucleic acid-binding proteins"/>
    <property type="match status" value="1"/>
</dbReference>
<dbReference type="SUPFAM" id="SSF109604">
    <property type="entry name" value="HD-domain/PDEase-like"/>
    <property type="match status" value="1"/>
</dbReference>
<dbReference type="GO" id="GO:0004518">
    <property type="term" value="F:nuclease activity"/>
    <property type="evidence" value="ECO:0007669"/>
    <property type="project" value="InterPro"/>
</dbReference>
<keyword evidence="11" id="KW-1133">Transmembrane helix</keyword>
<keyword evidence="7" id="KW-0413">Isomerase</keyword>
<dbReference type="GO" id="GO:0006281">
    <property type="term" value="P:DNA repair"/>
    <property type="evidence" value="ECO:0007669"/>
    <property type="project" value="InterPro"/>
</dbReference>
<evidence type="ECO:0000256" key="7">
    <source>
        <dbReference type="ARBA" id="ARBA00023235"/>
    </source>
</evidence>
<dbReference type="GO" id="GO:0009982">
    <property type="term" value="F:pseudouridine synthase activity"/>
    <property type="evidence" value="ECO:0007669"/>
    <property type="project" value="InterPro"/>
</dbReference>
<dbReference type="NCBIfam" id="TIGR00613">
    <property type="entry name" value="reco"/>
    <property type="match status" value="1"/>
</dbReference>
<feature type="domain" description="BFN" evidence="13">
    <location>
        <begin position="1924"/>
        <end position="2056"/>
    </location>
</feature>
<dbReference type="InterPro" id="IPR013976">
    <property type="entry name" value="HDOD"/>
</dbReference>
<dbReference type="Gene3D" id="3.10.690.10">
    <property type="entry name" value="Bifunctional nuclease domain"/>
    <property type="match status" value="1"/>
</dbReference>
<feature type="domain" description="HDOD" evidence="14">
    <location>
        <begin position="1"/>
        <end position="179"/>
    </location>
</feature>
<dbReference type="InterPro" id="IPR022572">
    <property type="entry name" value="DNA_rep/recomb_RecO_N"/>
</dbReference>
<evidence type="ECO:0000259" key="12">
    <source>
        <dbReference type="PROSITE" id="PS50984"/>
    </source>
</evidence>
<dbReference type="InterPro" id="IPR003717">
    <property type="entry name" value="RecO"/>
</dbReference>
<dbReference type="InterPro" id="IPR029058">
    <property type="entry name" value="AB_hydrolase_fold"/>
</dbReference>
<dbReference type="SUPFAM" id="SSF53474">
    <property type="entry name" value="alpha/beta-Hydrolases"/>
    <property type="match status" value="1"/>
</dbReference>
<comment type="caution">
    <text evidence="15">The sequence shown here is derived from an EMBL/GenBank/DDBJ whole genome shotgun (WGS) entry which is preliminary data.</text>
</comment>
<dbReference type="Pfam" id="PF12697">
    <property type="entry name" value="Abhydrolase_6"/>
    <property type="match status" value="1"/>
</dbReference>
<evidence type="ECO:0000256" key="8">
    <source>
        <dbReference type="ARBA" id="ARBA00025428"/>
    </source>
</evidence>
<dbReference type="GO" id="GO:0008033">
    <property type="term" value="P:tRNA processing"/>
    <property type="evidence" value="ECO:0007669"/>
    <property type="project" value="UniProtKB-KW"/>
</dbReference>
<evidence type="ECO:0000259" key="13">
    <source>
        <dbReference type="PROSITE" id="PS51658"/>
    </source>
</evidence>
<dbReference type="Gene3D" id="1.20.1440.120">
    <property type="entry name" value="Recombination protein O, C-terminal domain"/>
    <property type="match status" value="1"/>
</dbReference>
<dbReference type="SUPFAM" id="SSF55120">
    <property type="entry name" value="Pseudouridine synthase"/>
    <property type="match status" value="1"/>
</dbReference>
<feature type="transmembrane region" description="Helical" evidence="11">
    <location>
        <begin position="1570"/>
        <end position="1592"/>
    </location>
</feature>
<evidence type="ECO:0000256" key="6">
    <source>
        <dbReference type="ARBA" id="ARBA00023172"/>
    </source>
</evidence>
<dbReference type="InterPro" id="IPR037278">
    <property type="entry name" value="ARFGAP/RecO"/>
</dbReference>
<dbReference type="InterPro" id="IPR011760">
    <property type="entry name" value="PsdUridine_synth_TruD_insert"/>
</dbReference>
<dbReference type="Pfam" id="PF01142">
    <property type="entry name" value="TruD"/>
    <property type="match status" value="1"/>
</dbReference>
<dbReference type="PANTHER" id="PTHR47811:SF1">
    <property type="entry name" value="TRNA PSEUDOURIDINE SYNTHASE D"/>
    <property type="match status" value="1"/>
</dbReference>
<dbReference type="GO" id="GO:0005829">
    <property type="term" value="C:cytosol"/>
    <property type="evidence" value="ECO:0007669"/>
    <property type="project" value="TreeGrafter"/>
</dbReference>
<dbReference type="SUPFAM" id="SSF57863">
    <property type="entry name" value="ArfGap/RecO-like zinc finger"/>
    <property type="match status" value="1"/>
</dbReference>
<keyword evidence="11" id="KW-0472">Membrane</keyword>
<dbReference type="PANTHER" id="PTHR47811">
    <property type="entry name" value="TRNA PSEUDOURIDINE SYNTHASE D"/>
    <property type="match status" value="1"/>
</dbReference>
<dbReference type="InterPro" id="IPR023198">
    <property type="entry name" value="PGP-like_dom2"/>
</dbReference>
<dbReference type="Pfam" id="PF23571">
    <property type="entry name" value="GH3_M"/>
    <property type="match status" value="1"/>
</dbReference>
<comment type="similarity">
    <text evidence="2">Belongs to the pseudouridine synthase TruD family.</text>
</comment>
<dbReference type="GO" id="GO:0003723">
    <property type="term" value="F:RNA binding"/>
    <property type="evidence" value="ECO:0007669"/>
    <property type="project" value="InterPro"/>
</dbReference>
<protein>
    <recommendedName>
        <fullName evidence="4">DNA repair protein RecO</fullName>
    </recommendedName>
    <alternativeName>
        <fullName evidence="9">Recombination protein O</fullName>
    </alternativeName>
</protein>
<dbReference type="NCBIfam" id="TIGR00094">
    <property type="entry name" value="tRNA_TruD_broad"/>
    <property type="match status" value="1"/>
</dbReference>
<evidence type="ECO:0000256" key="10">
    <source>
        <dbReference type="SAM" id="MobiDB-lite"/>
    </source>
</evidence>
<feature type="compositionally biased region" description="Basic and acidic residues" evidence="10">
    <location>
        <begin position="2418"/>
        <end position="2435"/>
    </location>
</feature>
<evidence type="ECO:0000256" key="5">
    <source>
        <dbReference type="ARBA" id="ARBA00022694"/>
    </source>
</evidence>
<dbReference type="InterPro" id="IPR036104">
    <property type="entry name" value="BFN_sf"/>
</dbReference>
<dbReference type="Pfam" id="PF03321">
    <property type="entry name" value="GH3"/>
    <property type="match status" value="1"/>
</dbReference>
<dbReference type="Gene3D" id="3.30.70.3160">
    <property type="match status" value="1"/>
</dbReference>
<reference evidence="15" key="1">
    <citation type="submission" date="2021-02" db="EMBL/GenBank/DDBJ databases">
        <authorList>
            <person name="Dougan E. K."/>
            <person name="Rhodes N."/>
            <person name="Thang M."/>
            <person name="Chan C."/>
        </authorList>
    </citation>
    <scope>NUCLEOTIDE SEQUENCE</scope>
</reference>
<dbReference type="InterPro" id="IPR001656">
    <property type="entry name" value="PsdUridine_synth_TruD"/>
</dbReference>
<organism evidence="15 16">
    <name type="scientific">Symbiodinium necroappetens</name>
    <dbReference type="NCBI Taxonomy" id="1628268"/>
    <lineage>
        <taxon>Eukaryota</taxon>
        <taxon>Sar</taxon>
        <taxon>Alveolata</taxon>
        <taxon>Dinophyceae</taxon>
        <taxon>Suessiales</taxon>
        <taxon>Symbiodiniaceae</taxon>
        <taxon>Symbiodinium</taxon>
    </lineage>
</organism>
<dbReference type="Pfam" id="PF23572">
    <property type="entry name" value="GH3_C"/>
    <property type="match status" value="1"/>
</dbReference>
<dbReference type="PROSITE" id="PS50984">
    <property type="entry name" value="TRUD"/>
    <property type="match status" value="1"/>
</dbReference>
<dbReference type="Proteomes" id="UP000601435">
    <property type="component" value="Unassembled WGS sequence"/>
</dbReference>
<evidence type="ECO:0000256" key="9">
    <source>
        <dbReference type="ARBA" id="ARBA00033409"/>
    </source>
</evidence>
<dbReference type="GO" id="GO:0006310">
    <property type="term" value="P:DNA recombination"/>
    <property type="evidence" value="ECO:0007669"/>
    <property type="project" value="UniProtKB-KW"/>
</dbReference>
<keyword evidence="11" id="KW-0812">Transmembrane</keyword>
<feature type="transmembrane region" description="Helical" evidence="11">
    <location>
        <begin position="1405"/>
        <end position="1428"/>
    </location>
</feature>
<dbReference type="Gene3D" id="3.30.2350.20">
    <property type="entry name" value="TruD, catalytic domain"/>
    <property type="match status" value="1"/>
</dbReference>
<dbReference type="PROSITE" id="PS01268">
    <property type="entry name" value="UPF0024"/>
    <property type="match status" value="1"/>
</dbReference>
<proteinExistence type="inferred from homology"/>
<feature type="region of interest" description="Disordered" evidence="10">
    <location>
        <begin position="2408"/>
        <end position="2440"/>
    </location>
</feature>
<dbReference type="InterPro" id="IPR055378">
    <property type="entry name" value="GH3_C"/>
</dbReference>
<comment type="function">
    <text evidence="8">Bifunctional nuclease with both RNase and DNase activities. Involved in basal defense response. Participates in abscisic acid-derived callose deposition following infection by a necrotrophic pathogen.</text>
</comment>
<evidence type="ECO:0000256" key="3">
    <source>
        <dbReference type="ARBA" id="ARBA00009095"/>
    </source>
</evidence>
<dbReference type="InterPro" id="IPR020103">
    <property type="entry name" value="PsdUridine_synth_cat_dom_sf"/>
</dbReference>
<dbReference type="PROSITE" id="PS51833">
    <property type="entry name" value="HDOD"/>
    <property type="match status" value="1"/>
</dbReference>
<feature type="transmembrane region" description="Helical" evidence="11">
    <location>
        <begin position="1528"/>
        <end position="1549"/>
    </location>
</feature>
<dbReference type="InterPro" id="IPR023214">
    <property type="entry name" value="HAD_sf"/>
</dbReference>
<evidence type="ECO:0000256" key="2">
    <source>
        <dbReference type="ARBA" id="ARBA00007953"/>
    </source>
</evidence>
<evidence type="ECO:0000256" key="4">
    <source>
        <dbReference type="ARBA" id="ARBA00021310"/>
    </source>
</evidence>
<dbReference type="InterPro" id="IPR032816">
    <property type="entry name" value="VTT_dom"/>
</dbReference>
<dbReference type="EMBL" id="CAJNJA010007364">
    <property type="protein sequence ID" value="CAE7223688.1"/>
    <property type="molecule type" value="Genomic_DNA"/>
</dbReference>